<evidence type="ECO:0000256" key="1">
    <source>
        <dbReference type="SAM" id="MobiDB-lite"/>
    </source>
</evidence>
<reference evidence="3" key="1">
    <citation type="journal article" date="2019" name="Int. J. Syst. Evol. Microbiol.">
        <title>The Global Catalogue of Microorganisms (GCM) 10K type strain sequencing project: providing services to taxonomists for standard genome sequencing and annotation.</title>
        <authorList>
            <consortium name="The Broad Institute Genomics Platform"/>
            <consortium name="The Broad Institute Genome Sequencing Center for Infectious Disease"/>
            <person name="Wu L."/>
            <person name="Ma J."/>
        </authorList>
    </citation>
    <scope>NUCLEOTIDE SEQUENCE [LARGE SCALE GENOMIC DNA]</scope>
    <source>
        <strain evidence="3">JCM 17938</strain>
    </source>
</reference>
<dbReference type="SUPFAM" id="SSF48371">
    <property type="entry name" value="ARM repeat"/>
    <property type="match status" value="1"/>
</dbReference>
<dbReference type="Gene3D" id="1.25.10.10">
    <property type="entry name" value="Leucine-rich Repeat Variant"/>
    <property type="match status" value="1"/>
</dbReference>
<evidence type="ECO:0000313" key="3">
    <source>
        <dbReference type="Proteomes" id="UP001500212"/>
    </source>
</evidence>
<evidence type="ECO:0000313" key="2">
    <source>
        <dbReference type="EMBL" id="GAA4608902.1"/>
    </source>
</evidence>
<comment type="caution">
    <text evidence="2">The sequence shown here is derived from an EMBL/GenBank/DDBJ whole genome shotgun (WGS) entry which is preliminary data.</text>
</comment>
<name>A0ABP8TLV9_9ACTN</name>
<sequence>MTPAEFAEHLADTGPRWELLRAFQEEWGYEPPGGEPRWPRWSEAEHHAYVRRLKAEWTGEEDDEFAGVDLKLPIPAALDEWWDLPFNSFTYRPRLYWTNPEWPPTVRPDPTGYGVSDGLPPGNSFVGPDDDHRVCVFKAEYEYCNEWGYLAAEAALPDPKVLVSVGEGWAVQARSISEFFLQLAVMRLPGHYGWSVWPDDPEPDLVDRIRRDFPELGLLPWRELGARTVAYGAPDAIIYLDDGNADFTLLVHGRTRTALEDLALTLGVDWADDIQSPQADQPDQADQVEPAGPEPLSLRAGETDVDGRWTVESVSDQPFAAPELEPPAVLSGADRPAGLTVWAGDPAVGVVAGDQAGGLRLWPAPRPNDPVDAETLADAGAAAVLLGPTAHDAPVTAIACRHFDGPGGTVVSGDSSGLVNVCAPGSEDPEVIGLWRRDGTVVAVGLECLEAGPAIVAAWSTGTVRVWDYGSGLTATLDLGSGIEVLTLDPEGTLTVGGAGGTATLRLDLERLWPKRELNAYLLRLDWEEIEGARGPATELPERIRAAASADAKTAVVALADLRVALIKDGRVFPATVVAVPFLVLMASDPENRVRIPLLSLVTDLARAVPGPVAAGERPEEWPEHVRSTIVTLLPVVAELLDDTDPGVRQAAERLLSEFPDQEPDSSH</sequence>
<dbReference type="InterPro" id="IPR016024">
    <property type="entry name" value="ARM-type_fold"/>
</dbReference>
<dbReference type="InterPro" id="IPR021133">
    <property type="entry name" value="HEAT_type_2"/>
</dbReference>
<dbReference type="SUPFAM" id="SSF101898">
    <property type="entry name" value="NHL repeat"/>
    <property type="match status" value="1"/>
</dbReference>
<dbReference type="EMBL" id="BAABHJ010000008">
    <property type="protein sequence ID" value="GAA4608902.1"/>
    <property type="molecule type" value="Genomic_DNA"/>
</dbReference>
<dbReference type="Gene3D" id="2.130.10.10">
    <property type="entry name" value="YVTN repeat-like/Quinoprotein amine dehydrogenase"/>
    <property type="match status" value="1"/>
</dbReference>
<dbReference type="InterPro" id="IPR011989">
    <property type="entry name" value="ARM-like"/>
</dbReference>
<dbReference type="InterPro" id="IPR015943">
    <property type="entry name" value="WD40/YVTN_repeat-like_dom_sf"/>
</dbReference>
<evidence type="ECO:0008006" key="4">
    <source>
        <dbReference type="Google" id="ProtNLM"/>
    </source>
</evidence>
<organism evidence="2 3">
    <name type="scientific">Actinoallomurus liliacearum</name>
    <dbReference type="NCBI Taxonomy" id="1080073"/>
    <lineage>
        <taxon>Bacteria</taxon>
        <taxon>Bacillati</taxon>
        <taxon>Actinomycetota</taxon>
        <taxon>Actinomycetes</taxon>
        <taxon>Streptosporangiales</taxon>
        <taxon>Thermomonosporaceae</taxon>
        <taxon>Actinoallomurus</taxon>
    </lineage>
</organism>
<accession>A0ABP8TLV9</accession>
<feature type="compositionally biased region" description="Low complexity" evidence="1">
    <location>
        <begin position="274"/>
        <end position="287"/>
    </location>
</feature>
<dbReference type="Proteomes" id="UP001500212">
    <property type="component" value="Unassembled WGS sequence"/>
</dbReference>
<feature type="region of interest" description="Disordered" evidence="1">
    <location>
        <begin position="274"/>
        <end position="302"/>
    </location>
</feature>
<protein>
    <recommendedName>
        <fullName evidence="4">Knr4/Smi1-like domain-containing protein</fullName>
    </recommendedName>
</protein>
<keyword evidence="3" id="KW-1185">Reference proteome</keyword>
<dbReference type="PROSITE" id="PS50077">
    <property type="entry name" value="HEAT_REPEAT"/>
    <property type="match status" value="1"/>
</dbReference>
<gene>
    <name evidence="2" type="ORF">GCM10023195_35370</name>
</gene>
<proteinExistence type="predicted"/>